<evidence type="ECO:0000313" key="14">
    <source>
        <dbReference type="EMBL" id="RZC41711.1"/>
    </source>
</evidence>
<evidence type="ECO:0000256" key="5">
    <source>
        <dbReference type="ARBA" id="ARBA00022695"/>
    </source>
</evidence>
<dbReference type="Gene3D" id="3.30.460.90">
    <property type="match status" value="2"/>
</dbReference>
<keyword evidence="9" id="KW-0460">Magnesium</keyword>
<evidence type="ECO:0000256" key="11">
    <source>
        <dbReference type="ARBA" id="ARBA00023211"/>
    </source>
</evidence>
<keyword evidence="8" id="KW-0067">ATP-binding</keyword>
<dbReference type="AlphaFoldDB" id="A0A482W935"/>
<feature type="non-terminal residue" evidence="14">
    <location>
        <position position="634"/>
    </location>
</feature>
<keyword evidence="7" id="KW-0547">Nucleotide-binding</keyword>
<evidence type="ECO:0000256" key="3">
    <source>
        <dbReference type="ARBA" id="ARBA00008307"/>
    </source>
</evidence>
<keyword evidence="11" id="KW-0464">Manganese</keyword>
<evidence type="ECO:0000256" key="1">
    <source>
        <dbReference type="ARBA" id="ARBA00001936"/>
    </source>
</evidence>
<keyword evidence="15" id="KW-1185">Reference proteome</keyword>
<keyword evidence="5" id="KW-0548">Nucleotidyltransferase</keyword>
<name>A0A482W935_ASBVE</name>
<protein>
    <submittedName>
        <fullName evidence="14">Mab-21 domain containing protein</fullName>
    </submittedName>
</protein>
<feature type="domain" description="Mab-21-like nucleotidyltransferase" evidence="12">
    <location>
        <begin position="429"/>
        <end position="622"/>
    </location>
</feature>
<dbReference type="InterPro" id="IPR046906">
    <property type="entry name" value="Mab-21_HhH/H2TH-like"/>
</dbReference>
<evidence type="ECO:0000256" key="9">
    <source>
        <dbReference type="ARBA" id="ARBA00022842"/>
    </source>
</evidence>
<keyword evidence="10" id="KW-0342">GTP-binding</keyword>
<proteinExistence type="inferred from homology"/>
<dbReference type="PANTHER" id="PTHR10656:SF42">
    <property type="entry name" value="CYCLIC GMP-AMP SYNTHASE-LIKE PROTEIN-RELATED"/>
    <property type="match status" value="1"/>
</dbReference>
<evidence type="ECO:0000256" key="10">
    <source>
        <dbReference type="ARBA" id="ARBA00023134"/>
    </source>
</evidence>
<feature type="domain" description="Mab-21-like HhH/H2TH-like" evidence="13">
    <location>
        <begin position="264"/>
        <end position="356"/>
    </location>
</feature>
<dbReference type="SMART" id="SM01265">
    <property type="entry name" value="Mab-21"/>
    <property type="match status" value="1"/>
</dbReference>
<evidence type="ECO:0000256" key="2">
    <source>
        <dbReference type="ARBA" id="ARBA00001946"/>
    </source>
</evidence>
<gene>
    <name evidence="14" type="ORF">BDFB_006632</name>
</gene>
<evidence type="ECO:0000256" key="4">
    <source>
        <dbReference type="ARBA" id="ARBA00022679"/>
    </source>
</evidence>
<dbReference type="GO" id="GO:0005525">
    <property type="term" value="F:GTP binding"/>
    <property type="evidence" value="ECO:0007669"/>
    <property type="project" value="UniProtKB-KW"/>
</dbReference>
<evidence type="ECO:0000259" key="13">
    <source>
        <dbReference type="Pfam" id="PF20266"/>
    </source>
</evidence>
<comment type="cofactor">
    <cofactor evidence="2">
        <name>Mg(2+)</name>
        <dbReference type="ChEBI" id="CHEBI:18420"/>
    </cofactor>
</comment>
<dbReference type="InterPro" id="IPR046903">
    <property type="entry name" value="Mab-21-like_nuc_Trfase"/>
</dbReference>
<evidence type="ECO:0000256" key="7">
    <source>
        <dbReference type="ARBA" id="ARBA00022741"/>
    </source>
</evidence>
<dbReference type="PANTHER" id="PTHR10656">
    <property type="entry name" value="CELL FATE DETERMINING PROTEIN MAB21-RELATED"/>
    <property type="match status" value="1"/>
</dbReference>
<reference evidence="14 15" key="1">
    <citation type="submission" date="2017-03" db="EMBL/GenBank/DDBJ databases">
        <title>Genome of the blue death feigning beetle - Asbolus verrucosus.</title>
        <authorList>
            <person name="Rider S.D."/>
        </authorList>
    </citation>
    <scope>NUCLEOTIDE SEQUENCE [LARGE SCALE GENOMIC DNA]</scope>
    <source>
        <strain evidence="14">Butters</strain>
        <tissue evidence="14">Head and leg muscle</tissue>
    </source>
</reference>
<evidence type="ECO:0000256" key="6">
    <source>
        <dbReference type="ARBA" id="ARBA00022723"/>
    </source>
</evidence>
<dbReference type="OrthoDB" id="6054650at2759"/>
<keyword evidence="4" id="KW-0808">Transferase</keyword>
<organism evidence="14 15">
    <name type="scientific">Asbolus verrucosus</name>
    <name type="common">Desert ironclad beetle</name>
    <dbReference type="NCBI Taxonomy" id="1661398"/>
    <lineage>
        <taxon>Eukaryota</taxon>
        <taxon>Metazoa</taxon>
        <taxon>Ecdysozoa</taxon>
        <taxon>Arthropoda</taxon>
        <taxon>Hexapoda</taxon>
        <taxon>Insecta</taxon>
        <taxon>Pterygota</taxon>
        <taxon>Neoptera</taxon>
        <taxon>Endopterygota</taxon>
        <taxon>Coleoptera</taxon>
        <taxon>Polyphaga</taxon>
        <taxon>Cucujiformia</taxon>
        <taxon>Tenebrionidae</taxon>
        <taxon>Pimeliinae</taxon>
        <taxon>Asbolus</taxon>
    </lineage>
</organism>
<keyword evidence="6" id="KW-0479">Metal-binding</keyword>
<dbReference type="GO" id="GO:0046872">
    <property type="term" value="F:metal ion binding"/>
    <property type="evidence" value="ECO:0007669"/>
    <property type="project" value="UniProtKB-KW"/>
</dbReference>
<dbReference type="Pfam" id="PF20266">
    <property type="entry name" value="Mab-21_C"/>
    <property type="match status" value="1"/>
</dbReference>
<dbReference type="InterPro" id="IPR024810">
    <property type="entry name" value="MAB21L/cGLR"/>
</dbReference>
<dbReference type="Gene3D" id="1.10.1410.40">
    <property type="match status" value="1"/>
</dbReference>
<dbReference type="EMBL" id="QDEB01014826">
    <property type="protein sequence ID" value="RZC41711.1"/>
    <property type="molecule type" value="Genomic_DNA"/>
</dbReference>
<dbReference type="Proteomes" id="UP000292052">
    <property type="component" value="Unassembled WGS sequence"/>
</dbReference>
<evidence type="ECO:0000259" key="12">
    <source>
        <dbReference type="Pfam" id="PF03281"/>
    </source>
</evidence>
<accession>A0A482W935</accession>
<comment type="cofactor">
    <cofactor evidence="1">
        <name>Mn(2+)</name>
        <dbReference type="ChEBI" id="CHEBI:29035"/>
    </cofactor>
</comment>
<comment type="caution">
    <text evidence="14">The sequence shown here is derived from an EMBL/GenBank/DDBJ whole genome shotgun (WGS) entry which is preliminary data.</text>
</comment>
<sequence>MAEDRRRYNYLERVLAEINDHFISLPKEDVKKNNEILKSVLDNLIRKMKEKDPLFKAMYKRVFYGGSYYDGLRVGKPEEFDLDLLLSLPTFAKPVLTTGDIPGFVHLHLEEYDAWMKQPEAMPAYRTFSDLFDRERFLDTEKVLAWMEGIVQKSLNEFPAKGSKTIFENKHGTFEVIFQKGGPALTLKITGPDFKMDVDLVTCFVFHADKWPTNGFRPNPVESKPDFFIVPKKPKVSGNESIPRYWRLSFQEQERKLMEGKRTLKPTVKLLKKLRDSLDHKCIASYYIKTVLLHIIEKKDDEFWQNSLSYVFMTVLKEYREDYIEKRNIPYYWNESNNLIGGVNQVLLENMNNRLKNVIKRIELNSIRDPYAITSFIHINSKFICLDTDDVKRNNKILQSVLNTIINKMKEKDPLFKALFTRVFYGGSYYDGLRVGNPEEFDLDLLLSLPTFAEPTLTTSNIPGFVHLQLKKFDAWMKQPEAMPAYRTFSNLFDDQRYLDTQKVLAWMEGIVQKSLNDFPTSGSKKMLTNENGRFEVIVQKGGPALTLKISGPSGLKMDVDLVTCFVFHADKWPTNGFKKNPVRSKPDFFIVPKKPKASGNEPIPRYWRLSFQEQERVLIDGKRTLKPTIKLLK</sequence>
<evidence type="ECO:0000313" key="15">
    <source>
        <dbReference type="Proteomes" id="UP000292052"/>
    </source>
</evidence>
<evidence type="ECO:0000256" key="8">
    <source>
        <dbReference type="ARBA" id="ARBA00022840"/>
    </source>
</evidence>
<feature type="domain" description="Mab-21-like nucleotidyltransferase" evidence="12">
    <location>
        <begin position="68"/>
        <end position="260"/>
    </location>
</feature>
<comment type="similarity">
    <text evidence="3">Belongs to the mab-21 family.</text>
</comment>
<dbReference type="GO" id="GO:0005524">
    <property type="term" value="F:ATP binding"/>
    <property type="evidence" value="ECO:0007669"/>
    <property type="project" value="UniProtKB-KW"/>
</dbReference>
<dbReference type="GO" id="GO:0016779">
    <property type="term" value="F:nucleotidyltransferase activity"/>
    <property type="evidence" value="ECO:0007669"/>
    <property type="project" value="UniProtKB-KW"/>
</dbReference>
<dbReference type="Pfam" id="PF03281">
    <property type="entry name" value="Mab-21"/>
    <property type="match status" value="2"/>
</dbReference>